<protein>
    <submittedName>
        <fullName evidence="1">Ester cyclase</fullName>
    </submittedName>
</protein>
<dbReference type="PANTHER" id="PTHR38436:SF1">
    <property type="entry name" value="ESTER CYCLASE"/>
    <property type="match status" value="1"/>
</dbReference>
<comment type="caution">
    <text evidence="1">The sequence shown here is derived from an EMBL/GenBank/DDBJ whole genome shotgun (WGS) entry which is preliminary data.</text>
</comment>
<evidence type="ECO:0000313" key="2">
    <source>
        <dbReference type="Proteomes" id="UP000704762"/>
    </source>
</evidence>
<accession>A0ABS2RMP3</accession>
<sequence>MTSEDDNKAAVRRFFEEGWNKGDPAELKAFLGDQFVSHNSLNFSVQSSDDYCRGVVAYRVAFPDLVTSVEDVIAEGDRVVVRGTDRGTHQGEFMGKAASGRFVTTTWIEIFRMESGKAVEGWVEADTKGLLDQLSP</sequence>
<dbReference type="Gene3D" id="3.10.450.50">
    <property type="match status" value="1"/>
</dbReference>
<dbReference type="RefSeq" id="WP_204919091.1">
    <property type="nucleotide sequence ID" value="NZ_BAAAQP010000003.1"/>
</dbReference>
<dbReference type="InterPro" id="IPR032710">
    <property type="entry name" value="NTF2-like_dom_sf"/>
</dbReference>
<dbReference type="Pfam" id="PF07366">
    <property type="entry name" value="SnoaL"/>
    <property type="match status" value="1"/>
</dbReference>
<dbReference type="Proteomes" id="UP000704762">
    <property type="component" value="Unassembled WGS sequence"/>
</dbReference>
<keyword evidence="2" id="KW-1185">Reference proteome</keyword>
<dbReference type="InterPro" id="IPR009959">
    <property type="entry name" value="Cyclase_SnoaL-like"/>
</dbReference>
<evidence type="ECO:0000313" key="1">
    <source>
        <dbReference type="EMBL" id="MBM7799988.1"/>
    </source>
</evidence>
<dbReference type="PANTHER" id="PTHR38436">
    <property type="entry name" value="POLYKETIDE CYCLASE SNOAL-LIKE DOMAIN"/>
    <property type="match status" value="1"/>
</dbReference>
<gene>
    <name evidence="1" type="ORF">JOE57_002909</name>
</gene>
<reference evidence="1 2" key="1">
    <citation type="submission" date="2021-01" db="EMBL/GenBank/DDBJ databases">
        <title>Sequencing the genomes of 1000 actinobacteria strains.</title>
        <authorList>
            <person name="Klenk H.-P."/>
        </authorList>
    </citation>
    <scope>NUCLEOTIDE SEQUENCE [LARGE SCALE GENOMIC DNA]</scope>
    <source>
        <strain evidence="1 2">DSM 18662</strain>
    </source>
</reference>
<organism evidence="1 2">
    <name type="scientific">Microlunatus panaciterrae</name>
    <dbReference type="NCBI Taxonomy" id="400768"/>
    <lineage>
        <taxon>Bacteria</taxon>
        <taxon>Bacillati</taxon>
        <taxon>Actinomycetota</taxon>
        <taxon>Actinomycetes</taxon>
        <taxon>Propionibacteriales</taxon>
        <taxon>Propionibacteriaceae</taxon>
        <taxon>Microlunatus</taxon>
    </lineage>
</organism>
<proteinExistence type="predicted"/>
<name>A0ABS2RMP3_9ACTN</name>
<dbReference type="EMBL" id="JAFBCF010000001">
    <property type="protein sequence ID" value="MBM7799988.1"/>
    <property type="molecule type" value="Genomic_DNA"/>
</dbReference>
<dbReference type="SUPFAM" id="SSF54427">
    <property type="entry name" value="NTF2-like"/>
    <property type="match status" value="1"/>
</dbReference>